<evidence type="ECO:0000256" key="12">
    <source>
        <dbReference type="ARBA" id="ARBA00047899"/>
    </source>
</evidence>
<dbReference type="PANTHER" id="PTHR47984:SF39">
    <property type="entry name" value="PROTEIN KINASE DOMAIN-CONTAINING PROTEIN"/>
    <property type="match status" value="1"/>
</dbReference>
<evidence type="ECO:0000256" key="4">
    <source>
        <dbReference type="ARBA" id="ARBA00022553"/>
    </source>
</evidence>
<dbReference type="FunFam" id="1.10.510.10:FF:000035">
    <property type="entry name" value="Putative receptor-like serine/threonine-protein kinase"/>
    <property type="match status" value="1"/>
</dbReference>
<feature type="transmembrane region" description="Helical" evidence="14">
    <location>
        <begin position="24"/>
        <end position="48"/>
    </location>
</feature>
<evidence type="ECO:0000313" key="16">
    <source>
        <dbReference type="EMBL" id="KAK4431442.1"/>
    </source>
</evidence>
<gene>
    <name evidence="16" type="ORF">Salat_0906300</name>
</gene>
<dbReference type="PROSITE" id="PS50011">
    <property type="entry name" value="PROTEIN_KINASE_DOM"/>
    <property type="match status" value="1"/>
</dbReference>
<dbReference type="Gene3D" id="3.30.200.20">
    <property type="entry name" value="Phosphorylase Kinase, domain 1"/>
    <property type="match status" value="1"/>
</dbReference>
<keyword evidence="3" id="KW-0723">Serine/threonine-protein kinase</keyword>
<comment type="catalytic activity">
    <reaction evidence="12">
        <text>L-threonyl-[protein] + ATP = O-phospho-L-threonyl-[protein] + ADP + H(+)</text>
        <dbReference type="Rhea" id="RHEA:46608"/>
        <dbReference type="Rhea" id="RHEA-COMP:11060"/>
        <dbReference type="Rhea" id="RHEA-COMP:11605"/>
        <dbReference type="ChEBI" id="CHEBI:15378"/>
        <dbReference type="ChEBI" id="CHEBI:30013"/>
        <dbReference type="ChEBI" id="CHEBI:30616"/>
        <dbReference type="ChEBI" id="CHEBI:61977"/>
        <dbReference type="ChEBI" id="CHEBI:456216"/>
        <dbReference type="EC" id="2.7.11.1"/>
    </reaction>
</comment>
<evidence type="ECO:0000256" key="10">
    <source>
        <dbReference type="ARBA" id="ARBA00022989"/>
    </source>
</evidence>
<keyword evidence="6 14" id="KW-0812">Transmembrane</keyword>
<dbReference type="InterPro" id="IPR000719">
    <property type="entry name" value="Prot_kinase_dom"/>
</dbReference>
<organism evidence="16 17">
    <name type="scientific">Sesamum alatum</name>
    <dbReference type="NCBI Taxonomy" id="300844"/>
    <lineage>
        <taxon>Eukaryota</taxon>
        <taxon>Viridiplantae</taxon>
        <taxon>Streptophyta</taxon>
        <taxon>Embryophyta</taxon>
        <taxon>Tracheophyta</taxon>
        <taxon>Spermatophyta</taxon>
        <taxon>Magnoliopsida</taxon>
        <taxon>eudicotyledons</taxon>
        <taxon>Gunneridae</taxon>
        <taxon>Pentapetalae</taxon>
        <taxon>asterids</taxon>
        <taxon>lamiids</taxon>
        <taxon>Lamiales</taxon>
        <taxon>Pedaliaceae</taxon>
        <taxon>Sesamum</taxon>
    </lineage>
</organism>
<comment type="subcellular location">
    <subcellularLocation>
        <location evidence="1">Membrane</location>
        <topology evidence="1">Single-pass membrane protein</topology>
    </subcellularLocation>
</comment>
<keyword evidence="4" id="KW-0597">Phosphoprotein</keyword>
<dbReference type="Gene3D" id="1.10.510.10">
    <property type="entry name" value="Transferase(Phosphotransferase) domain 1"/>
    <property type="match status" value="1"/>
</dbReference>
<evidence type="ECO:0000256" key="3">
    <source>
        <dbReference type="ARBA" id="ARBA00022527"/>
    </source>
</evidence>
<comment type="catalytic activity">
    <reaction evidence="13">
        <text>L-seryl-[protein] + ATP = O-phospho-L-seryl-[protein] + ADP + H(+)</text>
        <dbReference type="Rhea" id="RHEA:17989"/>
        <dbReference type="Rhea" id="RHEA-COMP:9863"/>
        <dbReference type="Rhea" id="RHEA-COMP:11604"/>
        <dbReference type="ChEBI" id="CHEBI:15378"/>
        <dbReference type="ChEBI" id="CHEBI:29999"/>
        <dbReference type="ChEBI" id="CHEBI:30616"/>
        <dbReference type="ChEBI" id="CHEBI:83421"/>
        <dbReference type="ChEBI" id="CHEBI:456216"/>
        <dbReference type="EC" id="2.7.11.1"/>
    </reaction>
</comment>
<dbReference type="GO" id="GO:0004674">
    <property type="term" value="F:protein serine/threonine kinase activity"/>
    <property type="evidence" value="ECO:0007669"/>
    <property type="project" value="UniProtKB-KW"/>
</dbReference>
<dbReference type="InterPro" id="IPR052232">
    <property type="entry name" value="RLK_Ser/Thr-Kinase"/>
</dbReference>
<keyword evidence="10 14" id="KW-1133">Transmembrane helix</keyword>
<dbReference type="InterPro" id="IPR001245">
    <property type="entry name" value="Ser-Thr/Tyr_kinase_cat_dom"/>
</dbReference>
<sequence>MLFNVSSIKNNLCNPTSFFGLKLWVAVIMCFVLALILVLIFTLVFISWKFRRNRKKSSAKCVASKSLDDNPYSTCSMDRRLSSRHGWDIEMSIGTPEKQVMYTDHQRSCNERIYDGTDNVAVVECVAVETGPVSRYTLMEIESATNGLAYENVIGSGDLGMVFHGLLMDNSQVAVKKLFSHRSGKRVFMKEAESMLLIRHRNLVKLLGYCAEGNHRMLVYEYVENGNLKQWLHRCLTEVSPLTWNVRMKIIIGIAKGLAYLHEDTEPRVVHQNLNSSNILLDQQWNPKISDTGIMKFLGPEWNRATAPPTTGMSGYIAPEYNRARGLDEKCDVYSFGILIMEIVSGKNAVEATVNEIEEYLVDRVKHLVSEENYDAIIDPKLPELPSIKELKRVLLIALRCVDFEVQRRPKMGEIIHMLEPRDLLLSDENVVNRHTSRHSSLSENQLPEV</sequence>
<dbReference type="InterPro" id="IPR011009">
    <property type="entry name" value="Kinase-like_dom_sf"/>
</dbReference>
<evidence type="ECO:0000313" key="17">
    <source>
        <dbReference type="Proteomes" id="UP001293254"/>
    </source>
</evidence>
<keyword evidence="5" id="KW-0808">Transferase</keyword>
<evidence type="ECO:0000256" key="7">
    <source>
        <dbReference type="ARBA" id="ARBA00022741"/>
    </source>
</evidence>
<accession>A0AAE1YJY7</accession>
<feature type="domain" description="Protein kinase" evidence="15">
    <location>
        <begin position="148"/>
        <end position="425"/>
    </location>
</feature>
<evidence type="ECO:0000259" key="15">
    <source>
        <dbReference type="PROSITE" id="PS50011"/>
    </source>
</evidence>
<keyword evidence="11 14" id="KW-0472">Membrane</keyword>
<protein>
    <recommendedName>
        <fullName evidence="2">non-specific serine/threonine protein kinase</fullName>
        <ecNumber evidence="2">2.7.11.1</ecNumber>
    </recommendedName>
</protein>
<dbReference type="PANTHER" id="PTHR47984">
    <property type="entry name" value="OS01G0323000 PROTEIN"/>
    <property type="match status" value="1"/>
</dbReference>
<evidence type="ECO:0000256" key="14">
    <source>
        <dbReference type="SAM" id="Phobius"/>
    </source>
</evidence>
<reference evidence="16" key="2">
    <citation type="journal article" date="2024" name="Plant">
        <title>Genomic evolution and insights into agronomic trait innovations of Sesamum species.</title>
        <authorList>
            <person name="Miao H."/>
            <person name="Wang L."/>
            <person name="Qu L."/>
            <person name="Liu H."/>
            <person name="Sun Y."/>
            <person name="Le M."/>
            <person name="Wang Q."/>
            <person name="Wei S."/>
            <person name="Zheng Y."/>
            <person name="Lin W."/>
            <person name="Duan Y."/>
            <person name="Cao H."/>
            <person name="Xiong S."/>
            <person name="Wang X."/>
            <person name="Wei L."/>
            <person name="Li C."/>
            <person name="Ma Q."/>
            <person name="Ju M."/>
            <person name="Zhao R."/>
            <person name="Li G."/>
            <person name="Mu C."/>
            <person name="Tian Q."/>
            <person name="Mei H."/>
            <person name="Zhang T."/>
            <person name="Gao T."/>
            <person name="Zhang H."/>
        </authorList>
    </citation>
    <scope>NUCLEOTIDE SEQUENCE</scope>
    <source>
        <strain evidence="16">3651</strain>
    </source>
</reference>
<dbReference type="EC" id="2.7.11.1" evidence="2"/>
<evidence type="ECO:0000256" key="1">
    <source>
        <dbReference type="ARBA" id="ARBA00004167"/>
    </source>
</evidence>
<evidence type="ECO:0000256" key="13">
    <source>
        <dbReference type="ARBA" id="ARBA00048679"/>
    </source>
</evidence>
<evidence type="ECO:0000256" key="11">
    <source>
        <dbReference type="ARBA" id="ARBA00023136"/>
    </source>
</evidence>
<evidence type="ECO:0000256" key="2">
    <source>
        <dbReference type="ARBA" id="ARBA00012513"/>
    </source>
</evidence>
<keyword evidence="8 16" id="KW-0418">Kinase</keyword>
<evidence type="ECO:0000256" key="5">
    <source>
        <dbReference type="ARBA" id="ARBA00022679"/>
    </source>
</evidence>
<evidence type="ECO:0000256" key="8">
    <source>
        <dbReference type="ARBA" id="ARBA00022777"/>
    </source>
</evidence>
<dbReference type="SUPFAM" id="SSF56112">
    <property type="entry name" value="Protein kinase-like (PK-like)"/>
    <property type="match status" value="1"/>
</dbReference>
<keyword evidence="17" id="KW-1185">Reference proteome</keyword>
<reference evidence="16" key="1">
    <citation type="submission" date="2020-06" db="EMBL/GenBank/DDBJ databases">
        <authorList>
            <person name="Li T."/>
            <person name="Hu X."/>
            <person name="Zhang T."/>
            <person name="Song X."/>
            <person name="Zhang H."/>
            <person name="Dai N."/>
            <person name="Sheng W."/>
            <person name="Hou X."/>
            <person name="Wei L."/>
        </authorList>
    </citation>
    <scope>NUCLEOTIDE SEQUENCE</scope>
    <source>
        <strain evidence="16">3651</strain>
        <tissue evidence="16">Leaf</tissue>
    </source>
</reference>
<dbReference type="EMBL" id="JACGWO010000003">
    <property type="protein sequence ID" value="KAK4431442.1"/>
    <property type="molecule type" value="Genomic_DNA"/>
</dbReference>
<keyword evidence="9" id="KW-0067">ATP-binding</keyword>
<evidence type="ECO:0000256" key="9">
    <source>
        <dbReference type="ARBA" id="ARBA00022840"/>
    </source>
</evidence>
<dbReference type="GO" id="GO:0016020">
    <property type="term" value="C:membrane"/>
    <property type="evidence" value="ECO:0007669"/>
    <property type="project" value="UniProtKB-SubCell"/>
</dbReference>
<keyword evidence="7" id="KW-0547">Nucleotide-binding</keyword>
<dbReference type="GO" id="GO:0005524">
    <property type="term" value="F:ATP binding"/>
    <property type="evidence" value="ECO:0007669"/>
    <property type="project" value="UniProtKB-KW"/>
</dbReference>
<proteinExistence type="predicted"/>
<comment type="caution">
    <text evidence="16">The sequence shown here is derived from an EMBL/GenBank/DDBJ whole genome shotgun (WGS) entry which is preliminary data.</text>
</comment>
<name>A0AAE1YJY7_9LAMI</name>
<dbReference type="AlphaFoldDB" id="A0AAE1YJY7"/>
<dbReference type="Pfam" id="PF07714">
    <property type="entry name" value="PK_Tyr_Ser-Thr"/>
    <property type="match status" value="1"/>
</dbReference>
<evidence type="ECO:0000256" key="6">
    <source>
        <dbReference type="ARBA" id="ARBA00022692"/>
    </source>
</evidence>
<dbReference type="Proteomes" id="UP001293254">
    <property type="component" value="Unassembled WGS sequence"/>
</dbReference>